<dbReference type="Pfam" id="PF08713">
    <property type="entry name" value="DNA_alkylation"/>
    <property type="match status" value="1"/>
</dbReference>
<dbReference type="PANTHER" id="PTHR34070">
    <property type="entry name" value="ARMADILLO-TYPE FOLD"/>
    <property type="match status" value="1"/>
</dbReference>
<dbReference type="PANTHER" id="PTHR34070:SF1">
    <property type="entry name" value="DNA ALKYLATION REPAIR PROTEIN"/>
    <property type="match status" value="1"/>
</dbReference>
<evidence type="ECO:0000313" key="2">
    <source>
        <dbReference type="Proteomes" id="UP001235064"/>
    </source>
</evidence>
<dbReference type="Proteomes" id="UP001235064">
    <property type="component" value="Unassembled WGS sequence"/>
</dbReference>
<comment type="caution">
    <text evidence="1">The sequence shown here is derived from an EMBL/GenBank/DDBJ whole genome shotgun (WGS) entry which is preliminary data.</text>
</comment>
<dbReference type="EMBL" id="JASXSZ010000003">
    <property type="protein sequence ID" value="MDL9979738.1"/>
    <property type="molecule type" value="Genomic_DNA"/>
</dbReference>
<organism evidence="1 2">
    <name type="scientific">Microbacterium candidum</name>
    <dbReference type="NCBI Taxonomy" id="3041922"/>
    <lineage>
        <taxon>Bacteria</taxon>
        <taxon>Bacillati</taxon>
        <taxon>Actinomycetota</taxon>
        <taxon>Actinomycetes</taxon>
        <taxon>Micrococcales</taxon>
        <taxon>Microbacteriaceae</taxon>
        <taxon>Microbacterium</taxon>
    </lineage>
</organism>
<dbReference type="RefSeq" id="WP_286288673.1">
    <property type="nucleotide sequence ID" value="NZ_JASXSZ010000003.1"/>
</dbReference>
<evidence type="ECO:0000313" key="1">
    <source>
        <dbReference type="EMBL" id="MDL9979738.1"/>
    </source>
</evidence>
<dbReference type="InterPro" id="IPR016024">
    <property type="entry name" value="ARM-type_fold"/>
</dbReference>
<dbReference type="InterPro" id="IPR014825">
    <property type="entry name" value="DNA_alkylation"/>
</dbReference>
<proteinExistence type="predicted"/>
<dbReference type="CDD" id="cd07064">
    <property type="entry name" value="AlkD_like_1"/>
    <property type="match status" value="1"/>
</dbReference>
<gene>
    <name evidence="1" type="ORF">QSV35_10395</name>
</gene>
<dbReference type="SUPFAM" id="SSF48371">
    <property type="entry name" value="ARM repeat"/>
    <property type="match status" value="1"/>
</dbReference>
<accession>A0ABT7MZ60</accession>
<keyword evidence="2" id="KW-1185">Reference proteome</keyword>
<name>A0ABT7MZ60_9MICO</name>
<dbReference type="Gene3D" id="1.25.10.90">
    <property type="match status" value="1"/>
</dbReference>
<sequence length="223" mass="24851">MGGLDVAADIRTALRAAAVPERAAGQQAYMKSHMPFLGVTVPDARRIARSRATAHGIRDAASALPVARVLWDDATHREERYAAMALLALRGVEGDPGIVPTLEHMVRTGRWWDFTDELAHRFPPLLESDPARTGALLRTWSTDADLWIRRVAIIAQLGRKDAVDRVLLEDVMAPNLDDADFFIRKAIGWALRELARVDPDWVRAYVASHELSPVSRREALKHL</sequence>
<reference evidence="1 2" key="1">
    <citation type="submission" date="2023-06" db="EMBL/GenBank/DDBJ databases">
        <title>Microbacterium sp. nov., isolated from a waste landfill.</title>
        <authorList>
            <person name="Wen W."/>
        </authorList>
    </citation>
    <scope>NUCLEOTIDE SEQUENCE [LARGE SCALE GENOMIC DNA]</scope>
    <source>
        <strain evidence="1 2">ASV49</strain>
    </source>
</reference>
<protein>
    <submittedName>
        <fullName evidence="1">DNA alkylation repair protein</fullName>
    </submittedName>
</protein>